<evidence type="ECO:0000256" key="4">
    <source>
        <dbReference type="SAM" id="MobiDB-lite"/>
    </source>
</evidence>
<dbReference type="InterPro" id="IPR009060">
    <property type="entry name" value="UBA-like_sf"/>
</dbReference>
<dbReference type="InterPro" id="IPR051579">
    <property type="entry name" value="DDR_Transcriptional_Reg"/>
</dbReference>
<evidence type="ECO:0000313" key="7">
    <source>
        <dbReference type="EMBL" id="KAK1746213.1"/>
    </source>
</evidence>
<dbReference type="Pfam" id="PF16770">
    <property type="entry name" value="RTT107_BRCT_5"/>
    <property type="match status" value="1"/>
</dbReference>
<dbReference type="EMBL" id="JATAAI010000004">
    <property type="protein sequence ID" value="KAK1746213.1"/>
    <property type="molecule type" value="Genomic_DNA"/>
</dbReference>
<evidence type="ECO:0000256" key="3">
    <source>
        <dbReference type="ARBA" id="ARBA00023242"/>
    </source>
</evidence>
<dbReference type="GO" id="GO:0005634">
    <property type="term" value="C:nucleus"/>
    <property type="evidence" value="ECO:0007669"/>
    <property type="project" value="UniProtKB-SubCell"/>
</dbReference>
<dbReference type="PROSITE" id="PS50172">
    <property type="entry name" value="BRCT"/>
    <property type="match status" value="2"/>
</dbReference>
<dbReference type="Gene3D" id="3.40.50.10190">
    <property type="entry name" value="BRCT domain"/>
    <property type="match status" value="1"/>
</dbReference>
<keyword evidence="3" id="KW-0539">Nucleus</keyword>
<dbReference type="InterPro" id="IPR001357">
    <property type="entry name" value="BRCT_dom"/>
</dbReference>
<feature type="domain" description="BRCT" evidence="6">
    <location>
        <begin position="492"/>
        <end position="578"/>
    </location>
</feature>
<comment type="subcellular location">
    <subcellularLocation>
        <location evidence="1">Nucleus</location>
    </subcellularLocation>
</comment>
<feature type="region of interest" description="Disordered" evidence="4">
    <location>
        <begin position="243"/>
        <end position="276"/>
    </location>
</feature>
<evidence type="ECO:0000259" key="6">
    <source>
        <dbReference type="PROSITE" id="PS50172"/>
    </source>
</evidence>
<proteinExistence type="predicted"/>
<dbReference type="SMART" id="SM00165">
    <property type="entry name" value="UBA"/>
    <property type="match status" value="1"/>
</dbReference>
<dbReference type="PANTHER" id="PTHR23196">
    <property type="entry name" value="PAX TRANSCRIPTION ACTIVATION DOMAIN INTERACTING PROTEIN"/>
    <property type="match status" value="1"/>
</dbReference>
<evidence type="ECO:0000259" key="5">
    <source>
        <dbReference type="PROSITE" id="PS50030"/>
    </source>
</evidence>
<dbReference type="CDD" id="cd17744">
    <property type="entry name" value="BRCT_MDC1_rpt1"/>
    <property type="match status" value="1"/>
</dbReference>
<feature type="compositionally biased region" description="Basic and acidic residues" evidence="4">
    <location>
        <begin position="298"/>
        <end position="345"/>
    </location>
</feature>
<feature type="compositionally biased region" description="Low complexity" evidence="4">
    <location>
        <begin position="243"/>
        <end position="252"/>
    </location>
</feature>
<feature type="region of interest" description="Disordered" evidence="4">
    <location>
        <begin position="298"/>
        <end position="436"/>
    </location>
</feature>
<sequence>MPSPQFADVTAAVEDVLSLSFPRCCICDTGWYDAIEEGDADGQSTRKRKRNRCRPSHDVLLPMPACQCATKLVLPSSVPRNIYSEKECSDPTSTLSQIKTLSFPNLMICKICLEHRIKASDEVTVHDYRQEHIPNGQQNVKFTVEPDCVQCKRKFMGRVLDRLLASNGESCKPRPSGKGKTNVNWSDAIKSTIDVVGWVKRENRRDRRNRRRKDRTDSTTALENNEQRKTLWETHNCDGNGSSDDCYSCSSDESSDDEMDTRRKEPHRVESASGELAQYLAEKDPKFKQALEDEEFAKKLAEEEEKERRKALEATAKKDHEMAMKLQADFEKNSKKVASKIEPRKTRQRSPIVEAMKKASAMNERSPTPTSTGRKVTQQTSSTSKTPISKGIGVMREKKIDAASSAKKSQDVAKKTNTTQETNEEEDDDDDDDDTSVKVREIVNMGFTADSARRCLKDSDGDVEVAVSMLLSEASEGVSGSPNRKAVERSETVRIMFTGFVATRQHMQMIDTIGAEIVESIEEAHTATHIIVTDGATKFRRTPKLMVCICKSPNIIKLEWLEQSAKEQRVLDTAPYLLVGDKEAEKHYSFSMKETIQNGIQVRETTGGVLGGLYVYICSGVAGNRAPSTKELNLIIEAAGGKVLSSLATCKLLDPAKTIVLTSDPSTPSQLREPGVRNILKLGGKTMKTSWLFHVIITQCINPVIELD</sequence>
<dbReference type="SUPFAM" id="SSF46934">
    <property type="entry name" value="UBA-like"/>
    <property type="match status" value="1"/>
</dbReference>
<dbReference type="Gene3D" id="1.10.8.10">
    <property type="entry name" value="DNA helicase RuvA subunit, C-terminal domain"/>
    <property type="match status" value="1"/>
</dbReference>
<feature type="region of interest" description="Disordered" evidence="4">
    <location>
        <begin position="203"/>
        <end position="227"/>
    </location>
</feature>
<dbReference type="Proteomes" id="UP001224775">
    <property type="component" value="Unassembled WGS sequence"/>
</dbReference>
<dbReference type="GO" id="GO:0006974">
    <property type="term" value="P:DNA damage response"/>
    <property type="evidence" value="ECO:0007669"/>
    <property type="project" value="UniProtKB-KW"/>
</dbReference>
<feature type="compositionally biased region" description="Basic and acidic residues" evidence="4">
    <location>
        <begin position="260"/>
        <end position="270"/>
    </location>
</feature>
<evidence type="ECO:0000256" key="2">
    <source>
        <dbReference type="ARBA" id="ARBA00022763"/>
    </source>
</evidence>
<dbReference type="SUPFAM" id="SSF52113">
    <property type="entry name" value="BRCT domain"/>
    <property type="match status" value="1"/>
</dbReference>
<feature type="domain" description="UBA" evidence="5">
    <location>
        <begin position="430"/>
        <end position="473"/>
    </location>
</feature>
<dbReference type="PROSITE" id="PS50030">
    <property type="entry name" value="UBA"/>
    <property type="match status" value="1"/>
</dbReference>
<keyword evidence="2" id="KW-0227">DNA damage</keyword>
<evidence type="ECO:0000256" key="1">
    <source>
        <dbReference type="ARBA" id="ARBA00004123"/>
    </source>
</evidence>
<protein>
    <submittedName>
        <fullName evidence="7">Mediator of DNA damage checkpoint protein</fullName>
    </submittedName>
</protein>
<dbReference type="AlphaFoldDB" id="A0AAD8YH60"/>
<comment type="caution">
    <text evidence="7">The sequence shown here is derived from an EMBL/GenBank/DDBJ whole genome shotgun (WGS) entry which is preliminary data.</text>
</comment>
<feature type="domain" description="BRCT" evidence="6">
    <location>
        <begin position="605"/>
        <end position="696"/>
    </location>
</feature>
<accession>A0AAD8YH60</accession>
<keyword evidence="8" id="KW-1185">Reference proteome</keyword>
<dbReference type="InterPro" id="IPR036420">
    <property type="entry name" value="BRCT_dom_sf"/>
</dbReference>
<gene>
    <name evidence="7" type="ORF">QTG54_002820</name>
</gene>
<dbReference type="SMART" id="SM00292">
    <property type="entry name" value="BRCT"/>
    <property type="match status" value="2"/>
</dbReference>
<evidence type="ECO:0000313" key="8">
    <source>
        <dbReference type="Proteomes" id="UP001224775"/>
    </source>
</evidence>
<feature type="compositionally biased region" description="Polar residues" evidence="4">
    <location>
        <begin position="363"/>
        <end position="376"/>
    </location>
</feature>
<dbReference type="InterPro" id="IPR015940">
    <property type="entry name" value="UBA"/>
</dbReference>
<name>A0AAD8YH60_9STRA</name>
<organism evidence="7 8">
    <name type="scientific">Skeletonema marinoi</name>
    <dbReference type="NCBI Taxonomy" id="267567"/>
    <lineage>
        <taxon>Eukaryota</taxon>
        <taxon>Sar</taxon>
        <taxon>Stramenopiles</taxon>
        <taxon>Ochrophyta</taxon>
        <taxon>Bacillariophyta</taxon>
        <taxon>Coscinodiscophyceae</taxon>
        <taxon>Thalassiosirophycidae</taxon>
        <taxon>Thalassiosirales</taxon>
        <taxon>Skeletonemataceae</taxon>
        <taxon>Skeletonema</taxon>
        <taxon>Skeletonema marinoi-dohrnii complex</taxon>
    </lineage>
</organism>
<feature type="compositionally biased region" description="Acidic residues" evidence="4">
    <location>
        <begin position="422"/>
        <end position="434"/>
    </location>
</feature>
<reference evidence="7" key="1">
    <citation type="submission" date="2023-06" db="EMBL/GenBank/DDBJ databases">
        <title>Survivors Of The Sea: Transcriptome response of Skeletonema marinoi to long-term dormancy.</title>
        <authorList>
            <person name="Pinder M.I.M."/>
            <person name="Kourtchenko O."/>
            <person name="Robertson E.K."/>
            <person name="Larsson T."/>
            <person name="Maumus F."/>
            <person name="Osuna-Cruz C.M."/>
            <person name="Vancaester E."/>
            <person name="Stenow R."/>
            <person name="Vandepoele K."/>
            <person name="Ploug H."/>
            <person name="Bruchert V."/>
            <person name="Godhe A."/>
            <person name="Topel M."/>
        </authorList>
    </citation>
    <scope>NUCLEOTIDE SEQUENCE</scope>
    <source>
        <strain evidence="7">R05AC</strain>
    </source>
</reference>
<dbReference type="PANTHER" id="PTHR23196:SF1">
    <property type="entry name" value="PAX-INTERACTING PROTEIN 1"/>
    <property type="match status" value="1"/>
</dbReference>